<reference evidence="1" key="1">
    <citation type="journal article" date="2019" name="Sci. Rep.">
        <title>Draft genome of Tanacetum cinerariifolium, the natural source of mosquito coil.</title>
        <authorList>
            <person name="Yamashiro T."/>
            <person name="Shiraishi A."/>
            <person name="Satake H."/>
            <person name="Nakayama K."/>
        </authorList>
    </citation>
    <scope>NUCLEOTIDE SEQUENCE</scope>
</reference>
<protein>
    <submittedName>
        <fullName evidence="1">Uncharacterized protein</fullName>
    </submittedName>
</protein>
<evidence type="ECO:0000313" key="1">
    <source>
        <dbReference type="EMBL" id="GEZ09735.1"/>
    </source>
</evidence>
<accession>A0A699I1I5</accession>
<dbReference type="AlphaFoldDB" id="A0A699I1I5"/>
<comment type="caution">
    <text evidence="1">The sequence shown here is derived from an EMBL/GenBank/DDBJ whole genome shotgun (WGS) entry which is preliminary data.</text>
</comment>
<name>A0A699I1I5_TANCI</name>
<dbReference type="EMBL" id="BKCJ010240509">
    <property type="protein sequence ID" value="GEZ09735.1"/>
    <property type="molecule type" value="Genomic_DNA"/>
</dbReference>
<proteinExistence type="predicted"/>
<feature type="non-terminal residue" evidence="1">
    <location>
        <position position="1"/>
    </location>
</feature>
<sequence length="79" mass="8937">HNLEGREYPVDLSKPLPLIDDRGCQVVLADYFIINNLEYLKGRSSSSKYATSTTRTKAAKYDNIEGTEDMVLTLWSPVK</sequence>
<organism evidence="1">
    <name type="scientific">Tanacetum cinerariifolium</name>
    <name type="common">Dalmatian daisy</name>
    <name type="synonym">Chrysanthemum cinerariifolium</name>
    <dbReference type="NCBI Taxonomy" id="118510"/>
    <lineage>
        <taxon>Eukaryota</taxon>
        <taxon>Viridiplantae</taxon>
        <taxon>Streptophyta</taxon>
        <taxon>Embryophyta</taxon>
        <taxon>Tracheophyta</taxon>
        <taxon>Spermatophyta</taxon>
        <taxon>Magnoliopsida</taxon>
        <taxon>eudicotyledons</taxon>
        <taxon>Gunneridae</taxon>
        <taxon>Pentapetalae</taxon>
        <taxon>asterids</taxon>
        <taxon>campanulids</taxon>
        <taxon>Asterales</taxon>
        <taxon>Asteraceae</taxon>
        <taxon>Asteroideae</taxon>
        <taxon>Anthemideae</taxon>
        <taxon>Anthemidinae</taxon>
        <taxon>Tanacetum</taxon>
    </lineage>
</organism>
<gene>
    <name evidence="1" type="ORF">Tci_481708</name>
</gene>